<accession>A0ABU1NYU1</accession>
<name>A0ABU1NYU1_9BACL</name>
<reference evidence="2 3" key="1">
    <citation type="submission" date="2023-07" db="EMBL/GenBank/DDBJ databases">
        <title>Sorghum-associated microbial communities from plants grown in Nebraska, USA.</title>
        <authorList>
            <person name="Schachtman D."/>
        </authorList>
    </citation>
    <scope>NUCLEOTIDE SEQUENCE [LARGE SCALE GENOMIC DNA]</scope>
    <source>
        <strain evidence="2 3">CC258</strain>
    </source>
</reference>
<proteinExistence type="predicted"/>
<dbReference type="InterPro" id="IPR011009">
    <property type="entry name" value="Kinase-like_dom_sf"/>
</dbReference>
<dbReference type="InterPro" id="IPR002575">
    <property type="entry name" value="Aminoglycoside_PTrfase"/>
</dbReference>
<evidence type="ECO:0000313" key="3">
    <source>
        <dbReference type="Proteomes" id="UP001267290"/>
    </source>
</evidence>
<organism evidence="2 3">
    <name type="scientific">Paenibacillus qinlingensis</name>
    <dbReference type="NCBI Taxonomy" id="1837343"/>
    <lineage>
        <taxon>Bacteria</taxon>
        <taxon>Bacillati</taxon>
        <taxon>Bacillota</taxon>
        <taxon>Bacilli</taxon>
        <taxon>Bacillales</taxon>
        <taxon>Paenibacillaceae</taxon>
        <taxon>Paenibacillus</taxon>
    </lineage>
</organism>
<dbReference type="Pfam" id="PF01636">
    <property type="entry name" value="APH"/>
    <property type="match status" value="1"/>
</dbReference>
<keyword evidence="2" id="KW-0418">Kinase</keyword>
<keyword evidence="3" id="KW-1185">Reference proteome</keyword>
<dbReference type="CDD" id="cd05155">
    <property type="entry name" value="APH_ChoK_like_1"/>
    <property type="match status" value="1"/>
</dbReference>
<dbReference type="PANTHER" id="PTHR21310">
    <property type="entry name" value="AMINOGLYCOSIDE PHOSPHOTRANSFERASE-RELATED-RELATED"/>
    <property type="match status" value="1"/>
</dbReference>
<dbReference type="InterPro" id="IPR051678">
    <property type="entry name" value="AGP_Transferase"/>
</dbReference>
<dbReference type="Gene3D" id="3.90.1200.10">
    <property type="match status" value="1"/>
</dbReference>
<protein>
    <submittedName>
        <fullName evidence="2">Aminoglycoside phosphotransferase (APT) family kinase protein</fullName>
    </submittedName>
</protein>
<keyword evidence="2" id="KW-0808">Transferase</keyword>
<dbReference type="GO" id="GO:0016301">
    <property type="term" value="F:kinase activity"/>
    <property type="evidence" value="ECO:0007669"/>
    <property type="project" value="UniProtKB-KW"/>
</dbReference>
<feature type="domain" description="Aminoglycoside phosphotransferase" evidence="1">
    <location>
        <begin position="40"/>
        <end position="255"/>
    </location>
</feature>
<dbReference type="SUPFAM" id="SSF56112">
    <property type="entry name" value="Protein kinase-like (PK-like)"/>
    <property type="match status" value="1"/>
</dbReference>
<comment type="caution">
    <text evidence="2">The sequence shown here is derived from an EMBL/GenBank/DDBJ whole genome shotgun (WGS) entry which is preliminary data.</text>
</comment>
<gene>
    <name evidence="2" type="ORF">J2736_003847</name>
</gene>
<dbReference type="EMBL" id="JAVDSB010000007">
    <property type="protein sequence ID" value="MDR6552640.1"/>
    <property type="molecule type" value="Genomic_DNA"/>
</dbReference>
<dbReference type="RefSeq" id="WP_310500160.1">
    <property type="nucleotide sequence ID" value="NZ_JAVDSB010000007.1"/>
</dbReference>
<dbReference type="Proteomes" id="UP001267290">
    <property type="component" value="Unassembled WGS sequence"/>
</dbReference>
<sequence length="289" mass="32861">MGVKMHVDEMEINEALVRRLLAAQFPHWAELSLRRVEPAGTVNAIFRLGEQYAVRLARRMGPTTPSSREFVWLSKLSPMVPLETPVPIAEGHPSREYPWFWEIHSWVEGESVPIAQIDALQAARDLAMFISVLQQLDPSGGPQGRGIPLAQRDKEFRPWLERFDGHSAITDVWESALAAPPWDGAPVWHHGDLDVRNWLVRNKRITGVIDWGEMGIGDPACDVMVAWKLHSPEARDEFRKYLPTDDATWARARGWVLSQAVAILAYYTPENNPVLYREAKCWLDLVLSE</sequence>
<evidence type="ECO:0000259" key="1">
    <source>
        <dbReference type="Pfam" id="PF01636"/>
    </source>
</evidence>
<dbReference type="PANTHER" id="PTHR21310:SF42">
    <property type="entry name" value="BIFUNCTIONAL AAC_APH"/>
    <property type="match status" value="1"/>
</dbReference>
<evidence type="ECO:0000313" key="2">
    <source>
        <dbReference type="EMBL" id="MDR6552640.1"/>
    </source>
</evidence>
<dbReference type="Gene3D" id="3.30.200.20">
    <property type="entry name" value="Phosphorylase Kinase, domain 1"/>
    <property type="match status" value="1"/>
</dbReference>